<evidence type="ECO:0000313" key="2">
    <source>
        <dbReference type="EMBL" id="CAG6537391.1"/>
    </source>
</evidence>
<protein>
    <submittedName>
        <fullName evidence="2">(northern house mosquito) hypothetical protein</fullName>
    </submittedName>
</protein>
<dbReference type="EMBL" id="HBUE01216807">
    <property type="protein sequence ID" value="CAG6537391.1"/>
    <property type="molecule type" value="Transcribed_RNA"/>
</dbReference>
<name>A0A8D8HNL0_CULPI</name>
<organism evidence="2">
    <name type="scientific">Culex pipiens</name>
    <name type="common">House mosquito</name>
    <dbReference type="NCBI Taxonomy" id="7175"/>
    <lineage>
        <taxon>Eukaryota</taxon>
        <taxon>Metazoa</taxon>
        <taxon>Ecdysozoa</taxon>
        <taxon>Arthropoda</taxon>
        <taxon>Hexapoda</taxon>
        <taxon>Insecta</taxon>
        <taxon>Pterygota</taxon>
        <taxon>Neoptera</taxon>
        <taxon>Endopterygota</taxon>
        <taxon>Diptera</taxon>
        <taxon>Nematocera</taxon>
        <taxon>Culicoidea</taxon>
        <taxon>Culicidae</taxon>
        <taxon>Culicinae</taxon>
        <taxon>Culicini</taxon>
        <taxon>Culex</taxon>
        <taxon>Culex</taxon>
    </lineage>
</organism>
<feature type="region of interest" description="Disordered" evidence="1">
    <location>
        <begin position="1"/>
        <end position="88"/>
    </location>
</feature>
<feature type="compositionally biased region" description="Basic and acidic residues" evidence="1">
    <location>
        <begin position="17"/>
        <end position="26"/>
    </location>
</feature>
<accession>A0A8D8HNL0</accession>
<proteinExistence type="predicted"/>
<dbReference type="EMBL" id="HBUE01323365">
    <property type="protein sequence ID" value="CAG6589402.1"/>
    <property type="molecule type" value="Transcribed_RNA"/>
</dbReference>
<feature type="compositionally biased region" description="Polar residues" evidence="1">
    <location>
        <begin position="40"/>
        <end position="64"/>
    </location>
</feature>
<reference evidence="2" key="1">
    <citation type="submission" date="2021-05" db="EMBL/GenBank/DDBJ databases">
        <authorList>
            <person name="Alioto T."/>
            <person name="Alioto T."/>
            <person name="Gomez Garrido J."/>
        </authorList>
    </citation>
    <scope>NUCLEOTIDE SEQUENCE</scope>
</reference>
<sequence>MAEPHEANHAAAPAAMQDKHSDRDHTTGPPRCLHVPSKIPHSSFTEKMTPSSTRYPGHENTSSGRRNRKIQFKTNGIDPHDGRLETSAGNVSTAQLCCQPTKSKKAE</sequence>
<evidence type="ECO:0000256" key="1">
    <source>
        <dbReference type="SAM" id="MobiDB-lite"/>
    </source>
</evidence>
<dbReference type="AlphaFoldDB" id="A0A8D8HNL0"/>